<dbReference type="Proteomes" id="UP000799777">
    <property type="component" value="Unassembled WGS sequence"/>
</dbReference>
<organism evidence="1 2">
    <name type="scientific">Setomelanomma holmii</name>
    <dbReference type="NCBI Taxonomy" id="210430"/>
    <lineage>
        <taxon>Eukaryota</taxon>
        <taxon>Fungi</taxon>
        <taxon>Dikarya</taxon>
        <taxon>Ascomycota</taxon>
        <taxon>Pezizomycotina</taxon>
        <taxon>Dothideomycetes</taxon>
        <taxon>Pleosporomycetidae</taxon>
        <taxon>Pleosporales</taxon>
        <taxon>Pleosporineae</taxon>
        <taxon>Phaeosphaeriaceae</taxon>
        <taxon>Setomelanomma</taxon>
    </lineage>
</organism>
<keyword evidence="2" id="KW-1185">Reference proteome</keyword>
<dbReference type="AlphaFoldDB" id="A0A9P4LPH6"/>
<dbReference type="PANTHER" id="PTHR37017:SF11">
    <property type="entry name" value="ESTERASE_LIPASE_THIOESTERASE DOMAIN-CONTAINING PROTEIN"/>
    <property type="match status" value="1"/>
</dbReference>
<proteinExistence type="predicted"/>
<comment type="caution">
    <text evidence="1">The sequence shown here is derived from an EMBL/GenBank/DDBJ whole genome shotgun (WGS) entry which is preliminary data.</text>
</comment>
<name>A0A9P4LPH6_9PLEO</name>
<dbReference type="PANTHER" id="PTHR37017">
    <property type="entry name" value="AB HYDROLASE-1 DOMAIN-CONTAINING PROTEIN-RELATED"/>
    <property type="match status" value="1"/>
</dbReference>
<reference evidence="1" key="1">
    <citation type="journal article" date="2020" name="Stud. Mycol.">
        <title>101 Dothideomycetes genomes: a test case for predicting lifestyles and emergence of pathogens.</title>
        <authorList>
            <person name="Haridas S."/>
            <person name="Albert R."/>
            <person name="Binder M."/>
            <person name="Bloem J."/>
            <person name="Labutti K."/>
            <person name="Salamov A."/>
            <person name="Andreopoulos B."/>
            <person name="Baker S."/>
            <person name="Barry K."/>
            <person name="Bills G."/>
            <person name="Bluhm B."/>
            <person name="Cannon C."/>
            <person name="Castanera R."/>
            <person name="Culley D."/>
            <person name="Daum C."/>
            <person name="Ezra D."/>
            <person name="Gonzalez J."/>
            <person name="Henrissat B."/>
            <person name="Kuo A."/>
            <person name="Liang C."/>
            <person name="Lipzen A."/>
            <person name="Lutzoni F."/>
            <person name="Magnuson J."/>
            <person name="Mondo S."/>
            <person name="Nolan M."/>
            <person name="Ohm R."/>
            <person name="Pangilinan J."/>
            <person name="Park H.-J."/>
            <person name="Ramirez L."/>
            <person name="Alfaro M."/>
            <person name="Sun H."/>
            <person name="Tritt A."/>
            <person name="Yoshinaga Y."/>
            <person name="Zwiers L.-H."/>
            <person name="Turgeon B."/>
            <person name="Goodwin S."/>
            <person name="Spatafora J."/>
            <person name="Crous P."/>
            <person name="Grigoriev I."/>
        </authorList>
    </citation>
    <scope>NUCLEOTIDE SEQUENCE</scope>
    <source>
        <strain evidence="1">CBS 110217</strain>
    </source>
</reference>
<accession>A0A9P4LPH6</accession>
<gene>
    <name evidence="1" type="ORF">EK21DRAFT_110638</name>
</gene>
<protein>
    <submittedName>
        <fullName evidence="1">Uncharacterized protein</fullName>
    </submittedName>
</protein>
<dbReference type="InterPro" id="IPR052897">
    <property type="entry name" value="Sec-Metab_Biosynth_Hydrolase"/>
</dbReference>
<evidence type="ECO:0000313" key="1">
    <source>
        <dbReference type="EMBL" id="KAF2031742.1"/>
    </source>
</evidence>
<sequence length="213" mass="24480">MATLIFVPGHWNTPACYDAFLTCLTNYTYSSATVILPHPGCDAATYDFTRERDDFKRVMTALASTRRDVILVLHPSHPRSSVKRQEKKHMERSLVTGVSRMIFFMAHFDSEGFEDIQDESKDFADFELERGTVTVDEHGAMKVYFQYLPECEAQHWAARMLPQSVGEFQHASTYTGWQSIPSTYVCHSNGIRSFRVPFAYYKIEKTRELSGVH</sequence>
<dbReference type="EMBL" id="ML978178">
    <property type="protein sequence ID" value="KAF2031742.1"/>
    <property type="molecule type" value="Genomic_DNA"/>
</dbReference>
<evidence type="ECO:0000313" key="2">
    <source>
        <dbReference type="Proteomes" id="UP000799777"/>
    </source>
</evidence>
<dbReference type="OrthoDB" id="1263307at2759"/>